<gene>
    <name evidence="1" type="ORF">EGW08_007179</name>
</gene>
<dbReference type="EMBL" id="RQTK01000184">
    <property type="protein sequence ID" value="RUS85042.1"/>
    <property type="molecule type" value="Genomic_DNA"/>
</dbReference>
<keyword evidence="2" id="KW-1185">Reference proteome</keyword>
<organism evidence="1 2">
    <name type="scientific">Elysia chlorotica</name>
    <name type="common">Eastern emerald elysia</name>
    <name type="synonym">Sea slug</name>
    <dbReference type="NCBI Taxonomy" id="188477"/>
    <lineage>
        <taxon>Eukaryota</taxon>
        <taxon>Metazoa</taxon>
        <taxon>Spiralia</taxon>
        <taxon>Lophotrochozoa</taxon>
        <taxon>Mollusca</taxon>
        <taxon>Gastropoda</taxon>
        <taxon>Heterobranchia</taxon>
        <taxon>Euthyneura</taxon>
        <taxon>Panpulmonata</taxon>
        <taxon>Sacoglossa</taxon>
        <taxon>Placobranchoidea</taxon>
        <taxon>Plakobranchidae</taxon>
        <taxon>Elysia</taxon>
    </lineage>
</organism>
<proteinExistence type="predicted"/>
<evidence type="ECO:0000313" key="2">
    <source>
        <dbReference type="Proteomes" id="UP000271974"/>
    </source>
</evidence>
<accession>A0A433TU06</accession>
<comment type="caution">
    <text evidence="1">The sequence shown here is derived from an EMBL/GenBank/DDBJ whole genome shotgun (WGS) entry which is preliminary data.</text>
</comment>
<evidence type="ECO:0000313" key="1">
    <source>
        <dbReference type="EMBL" id="RUS85042.1"/>
    </source>
</evidence>
<dbReference type="AlphaFoldDB" id="A0A433TU06"/>
<name>A0A433TU06_ELYCH</name>
<sequence length="218" mass="25021">MGTSNTKYLSHNNLNISSRKSFKNFVPRVLADVNAQNILNGKESYDNFFKNCLLENFLDMFGIPNGMYTDTNQCSGYTSLSEEQQISAVCDCRDTNFCFSQPEMPSSLESYNHFQSQNLSDVCGSDFYPDQPPPYCETELPHSDDVSWTEDLPPSYTETMLEESWTVQECQLSQLPSIRTIGSWGNRACRQVSQLSLRECERDQECQFSQLSLAQYFW</sequence>
<dbReference type="Proteomes" id="UP000271974">
    <property type="component" value="Unassembled WGS sequence"/>
</dbReference>
<protein>
    <submittedName>
        <fullName evidence="1">Uncharacterized protein</fullName>
    </submittedName>
</protein>
<reference evidence="1 2" key="1">
    <citation type="submission" date="2019-01" db="EMBL/GenBank/DDBJ databases">
        <title>A draft genome assembly of the solar-powered sea slug Elysia chlorotica.</title>
        <authorList>
            <person name="Cai H."/>
            <person name="Li Q."/>
            <person name="Fang X."/>
            <person name="Li J."/>
            <person name="Curtis N.E."/>
            <person name="Altenburger A."/>
            <person name="Shibata T."/>
            <person name="Feng M."/>
            <person name="Maeda T."/>
            <person name="Schwartz J.A."/>
            <person name="Shigenobu S."/>
            <person name="Lundholm N."/>
            <person name="Nishiyama T."/>
            <person name="Yang H."/>
            <person name="Hasebe M."/>
            <person name="Li S."/>
            <person name="Pierce S.K."/>
            <person name="Wang J."/>
        </authorList>
    </citation>
    <scope>NUCLEOTIDE SEQUENCE [LARGE SCALE GENOMIC DNA]</scope>
    <source>
        <strain evidence="1">EC2010</strain>
        <tissue evidence="1">Whole organism of an adult</tissue>
    </source>
</reference>